<dbReference type="AlphaFoldDB" id="A0A699HSQ4"/>
<dbReference type="EMBL" id="BKCJ010185678">
    <property type="protein sequence ID" value="GEY52235.1"/>
    <property type="molecule type" value="Genomic_DNA"/>
</dbReference>
<protein>
    <submittedName>
        <fullName evidence="1">Ribonuclease D, Exosome-associated factor Rrp6</fullName>
    </submittedName>
</protein>
<evidence type="ECO:0000313" key="1">
    <source>
        <dbReference type="EMBL" id="GEY52235.1"/>
    </source>
</evidence>
<accession>A0A699HSQ4</accession>
<sequence>MFELPRPPDHHLCIFYTYEDHKKEWLGRRQRKRMRYYCWFMNMPIKVSLARNPPVLSSLNLIWDQCWSRLKKRCTDVDFKEIRNKQEGSNVEVMDSMENDCFQLVRNRKKKEMLRNEISVGVVGERLSLRMKVVIGQKGAYVPEIKGYYVHPYLALNFEVCILKSGKVLKVSLGLSWEYCSKAVS</sequence>
<name>A0A699HSQ4_TANCI</name>
<proteinExistence type="predicted"/>
<comment type="caution">
    <text evidence="1">The sequence shown here is derived from an EMBL/GenBank/DDBJ whole genome shotgun (WGS) entry which is preliminary data.</text>
</comment>
<reference evidence="1" key="1">
    <citation type="journal article" date="2019" name="Sci. Rep.">
        <title>Draft genome of Tanacetum cinerariifolium, the natural source of mosquito coil.</title>
        <authorList>
            <person name="Yamashiro T."/>
            <person name="Shiraishi A."/>
            <person name="Satake H."/>
            <person name="Nakayama K."/>
        </authorList>
    </citation>
    <scope>NUCLEOTIDE SEQUENCE</scope>
</reference>
<gene>
    <name evidence="1" type="ORF">Tci_424209</name>
</gene>
<organism evidence="1">
    <name type="scientific">Tanacetum cinerariifolium</name>
    <name type="common">Dalmatian daisy</name>
    <name type="synonym">Chrysanthemum cinerariifolium</name>
    <dbReference type="NCBI Taxonomy" id="118510"/>
    <lineage>
        <taxon>Eukaryota</taxon>
        <taxon>Viridiplantae</taxon>
        <taxon>Streptophyta</taxon>
        <taxon>Embryophyta</taxon>
        <taxon>Tracheophyta</taxon>
        <taxon>Spermatophyta</taxon>
        <taxon>Magnoliopsida</taxon>
        <taxon>eudicotyledons</taxon>
        <taxon>Gunneridae</taxon>
        <taxon>Pentapetalae</taxon>
        <taxon>asterids</taxon>
        <taxon>campanulids</taxon>
        <taxon>Asterales</taxon>
        <taxon>Asteraceae</taxon>
        <taxon>Asteroideae</taxon>
        <taxon>Anthemideae</taxon>
        <taxon>Anthemidinae</taxon>
        <taxon>Tanacetum</taxon>
    </lineage>
</organism>